<dbReference type="EMBL" id="JAFCNB010000006">
    <property type="protein sequence ID" value="MBP2705037.1"/>
    <property type="molecule type" value="Genomic_DNA"/>
</dbReference>
<keyword evidence="4" id="KW-1185">Reference proteome</keyword>
<dbReference type="Proteomes" id="UP000674234">
    <property type="component" value="Unassembled WGS sequence"/>
</dbReference>
<proteinExistence type="predicted"/>
<sequence>MMKRTRLVVATATLATLAATGTAAAAGPAPTPGDAKSDSATVKVDRTSKGAADAELAAIAAKLGVTTDRLTAALMAAKTSLANSTGITPDAFAAAVANNLGLPIPQVQDALQPMVAEPAPAGDNQGKPDGMDKKGMDGPQKPPDGKSKGAADAELAAIAAKLGVTTDRLTAALMAAKTSLANSAGITPDAFAAAVADNLGLPIPQVQDALQPTVAEPAPAGDNQGKLDGMDKKGVDGPQNSPFTTDAAAASVAAALGVDQAKAKAALAAVVALGSDSGRVDPTSTAFGDIAASLGVTSDQLNTALSDLKRSLSGG</sequence>
<evidence type="ECO:0000256" key="2">
    <source>
        <dbReference type="SAM" id="SignalP"/>
    </source>
</evidence>
<feature type="region of interest" description="Disordered" evidence="1">
    <location>
        <begin position="116"/>
        <end position="150"/>
    </location>
</feature>
<dbReference type="AlphaFoldDB" id="A0A940WKM1"/>
<feature type="chain" id="PRO_5037879753" evidence="2">
    <location>
        <begin position="26"/>
        <end position="315"/>
    </location>
</feature>
<reference evidence="3" key="1">
    <citation type="submission" date="2021-02" db="EMBL/GenBank/DDBJ databases">
        <title>Draft genome sequence of Microbispora sp. RL4-1S isolated from rice leaves in Thailand.</title>
        <authorList>
            <person name="Muangham S."/>
            <person name="Duangmal K."/>
        </authorList>
    </citation>
    <scope>NUCLEOTIDE SEQUENCE</scope>
    <source>
        <strain evidence="3">RL4-1S</strain>
    </source>
</reference>
<organism evidence="3 4">
    <name type="scientific">Microbispora oryzae</name>
    <dbReference type="NCBI Taxonomy" id="2806554"/>
    <lineage>
        <taxon>Bacteria</taxon>
        <taxon>Bacillati</taxon>
        <taxon>Actinomycetota</taxon>
        <taxon>Actinomycetes</taxon>
        <taxon>Streptosporangiales</taxon>
        <taxon>Streptosporangiaceae</taxon>
        <taxon>Microbispora</taxon>
    </lineage>
</organism>
<comment type="caution">
    <text evidence="3">The sequence shown here is derived from an EMBL/GenBank/DDBJ whole genome shotgun (WGS) entry which is preliminary data.</text>
</comment>
<protein>
    <submittedName>
        <fullName evidence="3">Uncharacterized protein</fullName>
    </submittedName>
</protein>
<evidence type="ECO:0000256" key="1">
    <source>
        <dbReference type="SAM" id="MobiDB-lite"/>
    </source>
</evidence>
<feature type="region of interest" description="Disordered" evidence="1">
    <location>
        <begin position="215"/>
        <end position="241"/>
    </location>
</feature>
<evidence type="ECO:0000313" key="3">
    <source>
        <dbReference type="EMBL" id="MBP2705037.1"/>
    </source>
</evidence>
<dbReference type="RefSeq" id="WP_210156307.1">
    <property type="nucleotide sequence ID" value="NZ_JAFCNB010000006.1"/>
</dbReference>
<evidence type="ECO:0000313" key="4">
    <source>
        <dbReference type="Proteomes" id="UP000674234"/>
    </source>
</evidence>
<feature type="signal peptide" evidence="2">
    <location>
        <begin position="1"/>
        <end position="25"/>
    </location>
</feature>
<name>A0A940WKM1_9ACTN</name>
<accession>A0A940WKM1</accession>
<keyword evidence="2" id="KW-0732">Signal</keyword>
<feature type="region of interest" description="Disordered" evidence="1">
    <location>
        <begin position="22"/>
        <end position="41"/>
    </location>
</feature>
<gene>
    <name evidence="3" type="ORF">JOL79_14570</name>
</gene>